<accession>A0A2H0XB58</accession>
<dbReference type="Proteomes" id="UP000231098">
    <property type="component" value="Unassembled WGS sequence"/>
</dbReference>
<gene>
    <name evidence="2" type="ORF">COT51_02835</name>
</gene>
<organism evidence="2 3">
    <name type="scientific">candidate division WWE3 bacterium CG08_land_8_20_14_0_20_41_15</name>
    <dbReference type="NCBI Taxonomy" id="1975086"/>
    <lineage>
        <taxon>Bacteria</taxon>
        <taxon>Katanobacteria</taxon>
    </lineage>
</organism>
<evidence type="ECO:0000313" key="3">
    <source>
        <dbReference type="Proteomes" id="UP000231098"/>
    </source>
</evidence>
<sequence length="92" mass="10256">MGCPPFPSPAIIFFSFFLELGSLLPFSPPFLGGEAVHDYVPTKSIASPLLFSFSIYTIPYSLDKSPKMCYSIGVTEKELESNWNLLDWAQSK</sequence>
<name>A0A2H0XB58_UNCKA</name>
<keyword evidence="1" id="KW-1133">Transmembrane helix</keyword>
<feature type="transmembrane region" description="Helical" evidence="1">
    <location>
        <begin position="12"/>
        <end position="32"/>
    </location>
</feature>
<proteinExistence type="predicted"/>
<protein>
    <submittedName>
        <fullName evidence="2">Uncharacterized protein</fullName>
    </submittedName>
</protein>
<evidence type="ECO:0000256" key="1">
    <source>
        <dbReference type="SAM" id="Phobius"/>
    </source>
</evidence>
<comment type="caution">
    <text evidence="2">The sequence shown here is derived from an EMBL/GenBank/DDBJ whole genome shotgun (WGS) entry which is preliminary data.</text>
</comment>
<dbReference type="EMBL" id="PEYV01000050">
    <property type="protein sequence ID" value="PIS21409.1"/>
    <property type="molecule type" value="Genomic_DNA"/>
</dbReference>
<dbReference type="AlphaFoldDB" id="A0A2H0XB58"/>
<keyword evidence="1" id="KW-0472">Membrane</keyword>
<evidence type="ECO:0000313" key="2">
    <source>
        <dbReference type="EMBL" id="PIS21409.1"/>
    </source>
</evidence>
<feature type="transmembrane region" description="Helical" evidence="1">
    <location>
        <begin position="44"/>
        <end position="62"/>
    </location>
</feature>
<keyword evidence="1" id="KW-0812">Transmembrane</keyword>
<reference evidence="3" key="1">
    <citation type="submission" date="2017-09" db="EMBL/GenBank/DDBJ databases">
        <title>Depth-based differentiation of microbial function through sediment-hosted aquifers and enrichment of novel symbionts in the deep terrestrial subsurface.</title>
        <authorList>
            <person name="Probst A.J."/>
            <person name="Ladd B."/>
            <person name="Jarett J.K."/>
            <person name="Geller-Mcgrath D.E."/>
            <person name="Sieber C.M.K."/>
            <person name="Emerson J.B."/>
            <person name="Anantharaman K."/>
            <person name="Thomas B.C."/>
            <person name="Malmstrom R."/>
            <person name="Stieglmeier M."/>
            <person name="Klingl A."/>
            <person name="Woyke T."/>
            <person name="Ryan C.M."/>
            <person name="Banfield J.F."/>
        </authorList>
    </citation>
    <scope>NUCLEOTIDE SEQUENCE [LARGE SCALE GENOMIC DNA]</scope>
</reference>